<dbReference type="Proteomes" id="UP000886523">
    <property type="component" value="Unassembled WGS sequence"/>
</dbReference>
<dbReference type="AlphaFoldDB" id="A0A9P6DWM5"/>
<keyword evidence="2" id="KW-1185">Reference proteome</keyword>
<reference evidence="1" key="1">
    <citation type="journal article" date="2020" name="Nat. Commun.">
        <title>Large-scale genome sequencing of mycorrhizal fungi provides insights into the early evolution of symbiotic traits.</title>
        <authorList>
            <person name="Miyauchi S."/>
            <person name="Kiss E."/>
            <person name="Kuo A."/>
            <person name="Drula E."/>
            <person name="Kohler A."/>
            <person name="Sanchez-Garcia M."/>
            <person name="Morin E."/>
            <person name="Andreopoulos B."/>
            <person name="Barry K.W."/>
            <person name="Bonito G."/>
            <person name="Buee M."/>
            <person name="Carver A."/>
            <person name="Chen C."/>
            <person name="Cichocki N."/>
            <person name="Clum A."/>
            <person name="Culley D."/>
            <person name="Crous P.W."/>
            <person name="Fauchery L."/>
            <person name="Girlanda M."/>
            <person name="Hayes R.D."/>
            <person name="Keri Z."/>
            <person name="LaButti K."/>
            <person name="Lipzen A."/>
            <person name="Lombard V."/>
            <person name="Magnuson J."/>
            <person name="Maillard F."/>
            <person name="Murat C."/>
            <person name="Nolan M."/>
            <person name="Ohm R.A."/>
            <person name="Pangilinan J."/>
            <person name="Pereira M.F."/>
            <person name="Perotto S."/>
            <person name="Peter M."/>
            <person name="Pfister S."/>
            <person name="Riley R."/>
            <person name="Sitrit Y."/>
            <person name="Stielow J.B."/>
            <person name="Szollosi G."/>
            <person name="Zifcakova L."/>
            <person name="Stursova M."/>
            <person name="Spatafora J.W."/>
            <person name="Tedersoo L."/>
            <person name="Vaario L.M."/>
            <person name="Yamada A."/>
            <person name="Yan M."/>
            <person name="Wang P."/>
            <person name="Xu J."/>
            <person name="Bruns T."/>
            <person name="Baldrian P."/>
            <person name="Vilgalys R."/>
            <person name="Dunand C."/>
            <person name="Henrissat B."/>
            <person name="Grigoriev I.V."/>
            <person name="Hibbett D."/>
            <person name="Nagy L.G."/>
            <person name="Martin F.M."/>
        </authorList>
    </citation>
    <scope>NUCLEOTIDE SEQUENCE</scope>
    <source>
        <strain evidence="1">UP504</strain>
    </source>
</reference>
<evidence type="ECO:0000313" key="2">
    <source>
        <dbReference type="Proteomes" id="UP000886523"/>
    </source>
</evidence>
<name>A0A9P6DWM5_9AGAM</name>
<protein>
    <submittedName>
        <fullName evidence="1">Uncharacterized protein</fullName>
    </submittedName>
</protein>
<dbReference type="EMBL" id="MU128938">
    <property type="protein sequence ID" value="KAF9516562.1"/>
    <property type="molecule type" value="Genomic_DNA"/>
</dbReference>
<proteinExistence type="predicted"/>
<accession>A0A9P6DWM5</accession>
<gene>
    <name evidence="1" type="ORF">BS47DRAFT_1340692</name>
</gene>
<evidence type="ECO:0000313" key="1">
    <source>
        <dbReference type="EMBL" id="KAF9516562.1"/>
    </source>
</evidence>
<sequence length="65" mass="7157">MARLALVGIVTKVGVMAKTSTVTVTRHVDHPVTRKVCDCAFMHSLDFPCIFAVVAYNEEQEVSHP</sequence>
<organism evidence="1 2">
    <name type="scientific">Hydnum rufescens UP504</name>
    <dbReference type="NCBI Taxonomy" id="1448309"/>
    <lineage>
        <taxon>Eukaryota</taxon>
        <taxon>Fungi</taxon>
        <taxon>Dikarya</taxon>
        <taxon>Basidiomycota</taxon>
        <taxon>Agaricomycotina</taxon>
        <taxon>Agaricomycetes</taxon>
        <taxon>Cantharellales</taxon>
        <taxon>Hydnaceae</taxon>
        <taxon>Hydnum</taxon>
    </lineage>
</organism>
<comment type="caution">
    <text evidence="1">The sequence shown here is derived from an EMBL/GenBank/DDBJ whole genome shotgun (WGS) entry which is preliminary data.</text>
</comment>
<dbReference type="OrthoDB" id="274752at2759"/>